<dbReference type="SUPFAM" id="SSF57302">
    <property type="entry name" value="Snake toxin-like"/>
    <property type="match status" value="1"/>
</dbReference>
<proteinExistence type="predicted"/>
<evidence type="ECO:0000256" key="1">
    <source>
        <dbReference type="SAM" id="SignalP"/>
    </source>
</evidence>
<organism evidence="2 3">
    <name type="scientific">Toxocara canis</name>
    <name type="common">Canine roundworm</name>
    <dbReference type="NCBI Taxonomy" id="6265"/>
    <lineage>
        <taxon>Eukaryota</taxon>
        <taxon>Metazoa</taxon>
        <taxon>Ecdysozoa</taxon>
        <taxon>Nematoda</taxon>
        <taxon>Chromadorea</taxon>
        <taxon>Rhabditida</taxon>
        <taxon>Spirurina</taxon>
        <taxon>Ascaridomorpha</taxon>
        <taxon>Ascaridoidea</taxon>
        <taxon>Toxocaridae</taxon>
        <taxon>Toxocara</taxon>
    </lineage>
</organism>
<dbReference type="AlphaFoldDB" id="A0A0B2V8N7"/>
<comment type="caution">
    <text evidence="2">The sequence shown here is derived from an EMBL/GenBank/DDBJ whole genome shotgun (WGS) entry which is preliminary data.</text>
</comment>
<gene>
    <name evidence="2" type="ORF">Tcan_07304</name>
</gene>
<dbReference type="Proteomes" id="UP000031036">
    <property type="component" value="Unassembled WGS sequence"/>
</dbReference>
<feature type="chain" id="PRO_5002078044" description="UPAR/Ly6 domain-containing protein" evidence="1">
    <location>
        <begin position="20"/>
        <end position="149"/>
    </location>
</feature>
<feature type="signal peptide" evidence="1">
    <location>
        <begin position="1"/>
        <end position="19"/>
    </location>
</feature>
<dbReference type="Gene3D" id="2.10.60.10">
    <property type="entry name" value="CD59"/>
    <property type="match status" value="1"/>
</dbReference>
<dbReference type="EMBL" id="JPKZ01002215">
    <property type="protein sequence ID" value="KHN77884.1"/>
    <property type="molecule type" value="Genomic_DNA"/>
</dbReference>
<dbReference type="InterPro" id="IPR045860">
    <property type="entry name" value="Snake_toxin-like_sf"/>
</dbReference>
<evidence type="ECO:0000313" key="2">
    <source>
        <dbReference type="EMBL" id="KHN77884.1"/>
    </source>
</evidence>
<accession>A0A0B2V8N7</accession>
<reference evidence="2 3" key="1">
    <citation type="submission" date="2014-11" db="EMBL/GenBank/DDBJ databases">
        <title>Genetic blueprint of the zoonotic pathogen Toxocara canis.</title>
        <authorList>
            <person name="Zhu X.-Q."/>
            <person name="Korhonen P.K."/>
            <person name="Cai H."/>
            <person name="Young N.D."/>
            <person name="Nejsum P."/>
            <person name="von Samson-Himmelstjerna G."/>
            <person name="Boag P.R."/>
            <person name="Tan P."/>
            <person name="Li Q."/>
            <person name="Min J."/>
            <person name="Yang Y."/>
            <person name="Wang X."/>
            <person name="Fang X."/>
            <person name="Hall R.S."/>
            <person name="Hofmann A."/>
            <person name="Sternberg P.W."/>
            <person name="Jex A.R."/>
            <person name="Gasser R.B."/>
        </authorList>
    </citation>
    <scope>NUCLEOTIDE SEQUENCE [LARGE SCALE GENOMIC DNA]</scope>
    <source>
        <strain evidence="2">PN_DK_2014</strain>
    </source>
</reference>
<dbReference type="OrthoDB" id="10547555at2759"/>
<keyword evidence="3" id="KW-1185">Reference proteome</keyword>
<name>A0A0B2V8N7_TOXCA</name>
<keyword evidence="1" id="KW-0732">Signal</keyword>
<protein>
    <recommendedName>
        <fullName evidence="4">UPAR/Ly6 domain-containing protein</fullName>
    </recommendedName>
</protein>
<evidence type="ECO:0000313" key="3">
    <source>
        <dbReference type="Proteomes" id="UP000031036"/>
    </source>
</evidence>
<evidence type="ECO:0008006" key="4">
    <source>
        <dbReference type="Google" id="ProtNLM"/>
    </source>
</evidence>
<sequence length="149" mass="16410">MTMLSFIFLPIFYLDATSALRCIDDTQNGKLVTCSGTNYCLWLYGKDKSSSSRAMVTFRSCYNPLQQDFCDHLGGMQARINIRNLDGGILQVVCCKSDGCNKNIKPPSSSGSSTASSLAPFLFVSTMNDALCFLVKLLLLLFGFHIVHL</sequence>